<dbReference type="RefSeq" id="WP_139224752.1">
    <property type="nucleotide sequence ID" value="NZ_FOOA01000035.1"/>
</dbReference>
<evidence type="ECO:0000313" key="2">
    <source>
        <dbReference type="Proteomes" id="UP000531216"/>
    </source>
</evidence>
<dbReference type="AlphaFoldDB" id="A0A7W6FUX6"/>
<gene>
    <name evidence="1" type="ORF">GGR05_002710</name>
</gene>
<dbReference type="EMBL" id="JACIDO010000005">
    <property type="protein sequence ID" value="MBB3936556.1"/>
    <property type="molecule type" value="Genomic_DNA"/>
</dbReference>
<reference evidence="1 2" key="1">
    <citation type="submission" date="2020-08" db="EMBL/GenBank/DDBJ databases">
        <title>Genomic Encyclopedia of Type Strains, Phase IV (KMG-IV): sequencing the most valuable type-strain genomes for metagenomic binning, comparative biology and taxonomic classification.</title>
        <authorList>
            <person name="Goeker M."/>
        </authorList>
    </citation>
    <scope>NUCLEOTIDE SEQUENCE [LARGE SCALE GENOMIC DNA]</scope>
    <source>
        <strain evidence="1 2">DSM 25024</strain>
    </source>
</reference>
<proteinExistence type="predicted"/>
<organism evidence="1 2">
    <name type="scientific">Aureimonas phyllosphaerae</name>
    <dbReference type="NCBI Taxonomy" id="1166078"/>
    <lineage>
        <taxon>Bacteria</taxon>
        <taxon>Pseudomonadati</taxon>
        <taxon>Pseudomonadota</taxon>
        <taxon>Alphaproteobacteria</taxon>
        <taxon>Hyphomicrobiales</taxon>
        <taxon>Aurantimonadaceae</taxon>
        <taxon>Aureimonas</taxon>
    </lineage>
</organism>
<keyword evidence="2" id="KW-1185">Reference proteome</keyword>
<dbReference type="OrthoDB" id="7303458at2"/>
<sequence>MIVDEFASPKARSRMLAGFAREQIEKTQIENETALGRTIRKPRVSVDGKLGAALSTVKPDGTIVAEFNVEAVAVRWILRELELISPTLTGAYRASHTVFADGQELALSADGEIPNAFEYVIVSTLPYAKKLDPKDGLPARSKQAPRGVYAAISAVAAMRFENEATIRFTFREVNVSSGKTLRQPAISVRPV</sequence>
<name>A0A7W6FUX6_9HYPH</name>
<evidence type="ECO:0000313" key="1">
    <source>
        <dbReference type="EMBL" id="MBB3936556.1"/>
    </source>
</evidence>
<protein>
    <submittedName>
        <fullName evidence="1">Uncharacterized protein</fullName>
    </submittedName>
</protein>
<comment type="caution">
    <text evidence="1">The sequence shown here is derived from an EMBL/GenBank/DDBJ whole genome shotgun (WGS) entry which is preliminary data.</text>
</comment>
<dbReference type="Proteomes" id="UP000531216">
    <property type="component" value="Unassembled WGS sequence"/>
</dbReference>
<accession>A0A7W6FUX6</accession>